<dbReference type="AlphaFoldDB" id="A0A6A4WI54"/>
<evidence type="ECO:0000256" key="1">
    <source>
        <dbReference type="SAM" id="SignalP"/>
    </source>
</evidence>
<feature type="chain" id="PRO_5025637985" evidence="1">
    <location>
        <begin position="27"/>
        <end position="89"/>
    </location>
</feature>
<organism evidence="2 3">
    <name type="scientific">Amphibalanus amphitrite</name>
    <name type="common">Striped barnacle</name>
    <name type="synonym">Balanus amphitrite</name>
    <dbReference type="NCBI Taxonomy" id="1232801"/>
    <lineage>
        <taxon>Eukaryota</taxon>
        <taxon>Metazoa</taxon>
        <taxon>Ecdysozoa</taxon>
        <taxon>Arthropoda</taxon>
        <taxon>Crustacea</taxon>
        <taxon>Multicrustacea</taxon>
        <taxon>Cirripedia</taxon>
        <taxon>Thoracica</taxon>
        <taxon>Thoracicalcarea</taxon>
        <taxon>Balanomorpha</taxon>
        <taxon>Balanoidea</taxon>
        <taxon>Balanidae</taxon>
        <taxon>Amphibalaninae</taxon>
        <taxon>Amphibalanus</taxon>
    </lineage>
</organism>
<dbReference type="Proteomes" id="UP000440578">
    <property type="component" value="Unassembled WGS sequence"/>
</dbReference>
<evidence type="ECO:0000313" key="3">
    <source>
        <dbReference type="Proteomes" id="UP000440578"/>
    </source>
</evidence>
<evidence type="ECO:0000313" key="2">
    <source>
        <dbReference type="EMBL" id="KAF0303524.1"/>
    </source>
</evidence>
<dbReference type="EMBL" id="VIIS01000934">
    <property type="protein sequence ID" value="KAF0303524.1"/>
    <property type="molecule type" value="Genomic_DNA"/>
</dbReference>
<reference evidence="2 3" key="1">
    <citation type="submission" date="2019-07" db="EMBL/GenBank/DDBJ databases">
        <title>Draft genome assembly of a fouling barnacle, Amphibalanus amphitrite (Darwin, 1854): The first reference genome for Thecostraca.</title>
        <authorList>
            <person name="Kim W."/>
        </authorList>
    </citation>
    <scope>NUCLEOTIDE SEQUENCE [LARGE SCALE GENOMIC DNA]</scope>
    <source>
        <strain evidence="2">SNU_AA5</strain>
        <tissue evidence="2">Soma without cirri and trophi</tissue>
    </source>
</reference>
<name>A0A6A4WI54_AMPAM</name>
<comment type="caution">
    <text evidence="2">The sequence shown here is derived from an EMBL/GenBank/DDBJ whole genome shotgun (WGS) entry which is preliminary data.</text>
</comment>
<proteinExistence type="predicted"/>
<keyword evidence="3" id="KW-1185">Reference proteome</keyword>
<sequence>MVRCAPRARLLLLAGLLSAAAAPGRAAFTDVFQLPSQTFQLVAPQWLWAGHGFVNDTAAVYWTGVTGSLFLQSQLRAGPVLTHRPRTAL</sequence>
<keyword evidence="1" id="KW-0732">Signal</keyword>
<accession>A0A6A4WI54</accession>
<gene>
    <name evidence="2" type="ORF">FJT64_024500</name>
</gene>
<protein>
    <submittedName>
        <fullName evidence="2">Uncharacterized protein</fullName>
    </submittedName>
</protein>
<feature type="signal peptide" evidence="1">
    <location>
        <begin position="1"/>
        <end position="26"/>
    </location>
</feature>